<evidence type="ECO:0000313" key="3">
    <source>
        <dbReference type="Proteomes" id="UP000186400"/>
    </source>
</evidence>
<proteinExistence type="predicted"/>
<dbReference type="OrthoDB" id="9803763at2"/>
<keyword evidence="1" id="KW-0732">Signal</keyword>
<dbReference type="STRING" id="159291.SAMN05920897_10421"/>
<gene>
    <name evidence="2" type="ORF">SAMN05920897_10421</name>
</gene>
<sequence length="351" mass="39992">MVRTARTLSPGRILLVLIIQALFWNGPTLSARTPRQFRISLENAPSHVQVLAVQEFARRLRNETEGAIAAEVFPSGELFRDSDVVEALHRGALEMGVPGTWQLDRFVPDVAVFLLPEFFGRDLAVVHHHADGPLGAAINRRLEARLPVVVPGRWFDLGHGHLFFRQGPVQNYADLQGQVIRVAGGLANELRIAELGAQPVTIAWGEVPRRLERGQMDGLLTTFETVRSGRLWERGVQFALEDFQYMPQYIPLVSRRVWESFTAEEQDLFRTLWEEEVQKQRRAAAEAQEAARRELVRQGVRIHRVNHDEQERARRLLLEAQPDFVRRLGIDPALLEILQESPRGPDRSRMP</sequence>
<protein>
    <submittedName>
        <fullName evidence="2">C4-dicarboxylate-binding protein DctP</fullName>
    </submittedName>
</protein>
<dbReference type="Proteomes" id="UP000186400">
    <property type="component" value="Unassembled WGS sequence"/>
</dbReference>
<dbReference type="EMBL" id="FTMS01000004">
    <property type="protein sequence ID" value="SIQ11922.1"/>
    <property type="molecule type" value="Genomic_DNA"/>
</dbReference>
<dbReference type="InterPro" id="IPR038404">
    <property type="entry name" value="TRAP_DctP_sf"/>
</dbReference>
<organism evidence="2 3">
    <name type="scientific">Alkalispirochaeta americana</name>
    <dbReference type="NCBI Taxonomy" id="159291"/>
    <lineage>
        <taxon>Bacteria</taxon>
        <taxon>Pseudomonadati</taxon>
        <taxon>Spirochaetota</taxon>
        <taxon>Spirochaetia</taxon>
        <taxon>Spirochaetales</taxon>
        <taxon>Spirochaetaceae</taxon>
        <taxon>Alkalispirochaeta</taxon>
    </lineage>
</organism>
<dbReference type="Gene3D" id="3.40.190.170">
    <property type="entry name" value="Bacterial extracellular solute-binding protein, family 7"/>
    <property type="match status" value="1"/>
</dbReference>
<dbReference type="PANTHER" id="PTHR33376">
    <property type="match status" value="1"/>
</dbReference>
<dbReference type="RefSeq" id="WP_083943699.1">
    <property type="nucleotide sequence ID" value="NZ_FTMS01000004.1"/>
</dbReference>
<keyword evidence="3" id="KW-1185">Reference proteome</keyword>
<dbReference type="PANTHER" id="PTHR33376:SF5">
    <property type="entry name" value="EXTRACYTOPLASMIC SOLUTE RECEPTOR PROTEIN"/>
    <property type="match status" value="1"/>
</dbReference>
<dbReference type="GO" id="GO:0055085">
    <property type="term" value="P:transmembrane transport"/>
    <property type="evidence" value="ECO:0007669"/>
    <property type="project" value="InterPro"/>
</dbReference>
<reference evidence="2 3" key="1">
    <citation type="submission" date="2017-01" db="EMBL/GenBank/DDBJ databases">
        <authorList>
            <person name="Mah S.A."/>
            <person name="Swanson W.J."/>
            <person name="Moy G.W."/>
            <person name="Vacquier V.D."/>
        </authorList>
    </citation>
    <scope>NUCLEOTIDE SEQUENCE [LARGE SCALE GENOMIC DNA]</scope>
    <source>
        <strain evidence="2 3">ASpG1</strain>
    </source>
</reference>
<evidence type="ECO:0000256" key="1">
    <source>
        <dbReference type="ARBA" id="ARBA00022729"/>
    </source>
</evidence>
<dbReference type="NCBIfam" id="NF037995">
    <property type="entry name" value="TRAP_S1"/>
    <property type="match status" value="1"/>
</dbReference>
<dbReference type="InterPro" id="IPR018389">
    <property type="entry name" value="DctP_fam"/>
</dbReference>
<dbReference type="AlphaFoldDB" id="A0A1N6Q5T5"/>
<name>A0A1N6Q5T5_9SPIO</name>
<evidence type="ECO:0000313" key="2">
    <source>
        <dbReference type="EMBL" id="SIQ11922.1"/>
    </source>
</evidence>
<accession>A0A1N6Q5T5</accession>
<dbReference type="Pfam" id="PF03480">
    <property type="entry name" value="DctP"/>
    <property type="match status" value="1"/>
</dbReference>